<sequence>MRCGSRALAEGGRRSFLQGLSFFAVAALGLAWAVPPASAAEKIRFAVGPFQPTPGDTKKAYEPFFQYVAGKLGMDYDLVVTNDWAGIATALANGQADVAWMGPWGYVLANNEGGAQAIATVKYDGKPTYHAIIVAKPDLKIEKFPADAKGMSISFADVGSTSGWLIPTYWFKTQGIDPKTFFRYRDGAAHPANEMAVASGQVDLATDYDRNLNSMIERDLIKRDAVKVVWTSEPLPNDPLVVRKDFDPNTMKRLQEIVLAITEEQAKSMMPLHYTGWVAATHDSYKLIEGAGVAVGKLSAKTN</sequence>
<evidence type="ECO:0000256" key="1">
    <source>
        <dbReference type="ARBA" id="ARBA00007162"/>
    </source>
</evidence>
<keyword evidence="4" id="KW-1185">Reference proteome</keyword>
<evidence type="ECO:0000256" key="2">
    <source>
        <dbReference type="ARBA" id="ARBA00022729"/>
    </source>
</evidence>
<gene>
    <name evidence="3" type="ORF">GCM10017643_07620</name>
</gene>
<dbReference type="SUPFAM" id="SSF53850">
    <property type="entry name" value="Periplasmic binding protein-like II"/>
    <property type="match status" value="1"/>
</dbReference>
<dbReference type="CDD" id="cd01071">
    <property type="entry name" value="PBP2_PhnD_like"/>
    <property type="match status" value="1"/>
</dbReference>
<accession>A0A9W6MY74</accession>
<dbReference type="Proteomes" id="UP001143370">
    <property type="component" value="Unassembled WGS sequence"/>
</dbReference>
<reference evidence="3" key="1">
    <citation type="journal article" date="2014" name="Int. J. Syst. Evol. Microbiol.">
        <title>Complete genome sequence of Corynebacterium casei LMG S-19264T (=DSM 44701T), isolated from a smear-ripened cheese.</title>
        <authorList>
            <consortium name="US DOE Joint Genome Institute (JGI-PGF)"/>
            <person name="Walter F."/>
            <person name="Albersmeier A."/>
            <person name="Kalinowski J."/>
            <person name="Ruckert C."/>
        </authorList>
    </citation>
    <scope>NUCLEOTIDE SEQUENCE</scope>
    <source>
        <strain evidence="3">VKM B-2484</strain>
    </source>
</reference>
<keyword evidence="2" id="KW-0732">Signal</keyword>
<comment type="caution">
    <text evidence="3">The sequence shown here is derived from an EMBL/GenBank/DDBJ whole genome shotgun (WGS) entry which is preliminary data.</text>
</comment>
<evidence type="ECO:0000313" key="3">
    <source>
        <dbReference type="EMBL" id="GLK70647.1"/>
    </source>
</evidence>
<dbReference type="InterPro" id="IPR005770">
    <property type="entry name" value="PhnD"/>
</dbReference>
<name>A0A9W6MY74_9HYPH</name>
<dbReference type="InterPro" id="IPR006311">
    <property type="entry name" value="TAT_signal"/>
</dbReference>
<dbReference type="GO" id="GO:0055085">
    <property type="term" value="P:transmembrane transport"/>
    <property type="evidence" value="ECO:0007669"/>
    <property type="project" value="InterPro"/>
</dbReference>
<dbReference type="PANTHER" id="PTHR35841:SF1">
    <property type="entry name" value="PHOSPHONATES-BINDING PERIPLASMIC PROTEIN"/>
    <property type="match status" value="1"/>
</dbReference>
<reference evidence="3" key="2">
    <citation type="submission" date="2023-01" db="EMBL/GenBank/DDBJ databases">
        <authorList>
            <person name="Sun Q."/>
            <person name="Evtushenko L."/>
        </authorList>
    </citation>
    <scope>NUCLEOTIDE SEQUENCE</scope>
    <source>
        <strain evidence="3">VKM B-2484</strain>
    </source>
</reference>
<protein>
    <submittedName>
        <fullName evidence="3">Uncharacterized protein</fullName>
    </submittedName>
</protein>
<dbReference type="PROSITE" id="PS51318">
    <property type="entry name" value="TAT"/>
    <property type="match status" value="1"/>
</dbReference>
<proteinExistence type="inferred from homology"/>
<comment type="similarity">
    <text evidence="1">Belongs to the phosphate/phosphite/phosphonate binding protein family.</text>
</comment>
<dbReference type="Gene3D" id="3.40.190.10">
    <property type="entry name" value="Periplasmic binding protein-like II"/>
    <property type="match status" value="2"/>
</dbReference>
<dbReference type="GO" id="GO:0043190">
    <property type="term" value="C:ATP-binding cassette (ABC) transporter complex"/>
    <property type="evidence" value="ECO:0007669"/>
    <property type="project" value="InterPro"/>
</dbReference>
<evidence type="ECO:0000313" key="4">
    <source>
        <dbReference type="Proteomes" id="UP001143370"/>
    </source>
</evidence>
<dbReference type="AlphaFoldDB" id="A0A9W6MY74"/>
<dbReference type="PANTHER" id="PTHR35841">
    <property type="entry name" value="PHOSPHONATES-BINDING PERIPLASMIC PROTEIN"/>
    <property type="match status" value="1"/>
</dbReference>
<dbReference type="EMBL" id="BSFJ01000004">
    <property type="protein sequence ID" value="GLK70647.1"/>
    <property type="molecule type" value="Genomic_DNA"/>
</dbReference>
<organism evidence="3 4">
    <name type="scientific">Ancylobacter dichloromethanicus</name>
    <dbReference type="NCBI Taxonomy" id="518825"/>
    <lineage>
        <taxon>Bacteria</taxon>
        <taxon>Pseudomonadati</taxon>
        <taxon>Pseudomonadota</taxon>
        <taxon>Alphaproteobacteria</taxon>
        <taxon>Hyphomicrobiales</taxon>
        <taxon>Xanthobacteraceae</taxon>
        <taxon>Ancylobacter</taxon>
    </lineage>
</organism>
<dbReference type="NCBIfam" id="TIGR01098">
    <property type="entry name" value="3A0109s03R"/>
    <property type="match status" value="1"/>
</dbReference>
<dbReference type="Pfam" id="PF12974">
    <property type="entry name" value="Phosphonate-bd"/>
    <property type="match status" value="1"/>
</dbReference>